<dbReference type="InterPro" id="IPR036388">
    <property type="entry name" value="WH-like_DNA-bd_sf"/>
</dbReference>
<proteinExistence type="predicted"/>
<accession>A0A0E3U6P8</accession>
<sequence>MDIFIGAARRATCSSRGKRLNLRSTAPIFLRFPTYDGHRTQGTVWKHLAKRAQYFIGHTGVTAGERVEECLTFDGDRYVTLSPRTVESHIDALRRAFQVTNRTQLIEAAMAAGYFTSIPESLFNRQLSLMLSQSG</sequence>
<protein>
    <recommendedName>
        <fullName evidence="3">HTH luxR-type domain-containing protein</fullName>
    </recommendedName>
</protein>
<evidence type="ECO:0000313" key="2">
    <source>
        <dbReference type="Proteomes" id="UP000035050"/>
    </source>
</evidence>
<dbReference type="Gene3D" id="1.10.10.10">
    <property type="entry name" value="Winged helix-like DNA-binding domain superfamily/Winged helix DNA-binding domain"/>
    <property type="match status" value="1"/>
</dbReference>
<dbReference type="RefSeq" id="WP_046291442.1">
    <property type="nucleotide sequence ID" value="NZ_CP011253.3"/>
</dbReference>
<dbReference type="GO" id="GO:0006355">
    <property type="term" value="P:regulation of DNA-templated transcription"/>
    <property type="evidence" value="ECO:0007669"/>
    <property type="project" value="InterPro"/>
</dbReference>
<dbReference type="InterPro" id="IPR016032">
    <property type="entry name" value="Sig_transdc_resp-reg_C-effctor"/>
</dbReference>
<reference evidence="1" key="1">
    <citation type="submission" date="2016-06" db="EMBL/GenBank/DDBJ databases">
        <title>Pandoraea oxalativorans DSM 23570 Genome Sequencing.</title>
        <authorList>
            <person name="Ee R."/>
            <person name="Lim Y.-L."/>
            <person name="Yong D."/>
            <person name="Yin W.-F."/>
            <person name="Chan K.-G."/>
        </authorList>
    </citation>
    <scope>NUCLEOTIDE SEQUENCE</scope>
    <source>
        <strain evidence="1">DSM 23570</strain>
    </source>
</reference>
<dbReference type="Proteomes" id="UP000035050">
    <property type="component" value="Chromosome"/>
</dbReference>
<dbReference type="SUPFAM" id="SSF46894">
    <property type="entry name" value="C-terminal effector domain of the bipartite response regulators"/>
    <property type="match status" value="1"/>
</dbReference>
<evidence type="ECO:0000313" key="1">
    <source>
        <dbReference type="EMBL" id="AKC70194.1"/>
    </source>
</evidence>
<gene>
    <name evidence="1" type="ORF">MB84_12960</name>
</gene>
<dbReference type="GO" id="GO:0003677">
    <property type="term" value="F:DNA binding"/>
    <property type="evidence" value="ECO:0007669"/>
    <property type="project" value="InterPro"/>
</dbReference>
<evidence type="ECO:0008006" key="3">
    <source>
        <dbReference type="Google" id="ProtNLM"/>
    </source>
</evidence>
<organism evidence="1 2">
    <name type="scientific">Pandoraea oxalativorans</name>
    <dbReference type="NCBI Taxonomy" id="573737"/>
    <lineage>
        <taxon>Bacteria</taxon>
        <taxon>Pseudomonadati</taxon>
        <taxon>Pseudomonadota</taxon>
        <taxon>Betaproteobacteria</taxon>
        <taxon>Burkholderiales</taxon>
        <taxon>Burkholderiaceae</taxon>
        <taxon>Pandoraea</taxon>
    </lineage>
</organism>
<keyword evidence="2" id="KW-1185">Reference proteome</keyword>
<dbReference type="EMBL" id="CP011253">
    <property type="protein sequence ID" value="AKC70194.1"/>
    <property type="molecule type" value="Genomic_DNA"/>
</dbReference>
<dbReference type="HOGENOM" id="CLU_1883739_0_0_4"/>
<name>A0A0E3U6P8_9BURK</name>
<dbReference type="AlphaFoldDB" id="A0A0E3U6P8"/>
<dbReference type="OrthoDB" id="9758570at2"/>
<dbReference type="PATRIC" id="fig|573737.6.peg.3489"/>
<dbReference type="KEGG" id="pox:MB84_12960"/>